<evidence type="ECO:0000313" key="2">
    <source>
        <dbReference type="Proteomes" id="UP000694843"/>
    </source>
</evidence>
<gene>
    <name evidence="3" type="primary">LOC108670311</name>
</gene>
<dbReference type="OrthoDB" id="16772at2759"/>
<organism evidence="2 3">
    <name type="scientific">Hyalella azteca</name>
    <name type="common">Amphipod</name>
    <dbReference type="NCBI Taxonomy" id="294128"/>
    <lineage>
        <taxon>Eukaryota</taxon>
        <taxon>Metazoa</taxon>
        <taxon>Ecdysozoa</taxon>
        <taxon>Arthropoda</taxon>
        <taxon>Crustacea</taxon>
        <taxon>Multicrustacea</taxon>
        <taxon>Malacostraca</taxon>
        <taxon>Eumalacostraca</taxon>
        <taxon>Peracarida</taxon>
        <taxon>Amphipoda</taxon>
        <taxon>Senticaudata</taxon>
        <taxon>Talitrida</taxon>
        <taxon>Talitroidea</taxon>
        <taxon>Hyalellidae</taxon>
        <taxon>Hyalella</taxon>
    </lineage>
</organism>
<name>A0A8B7NIT9_HYAAZ</name>
<keyword evidence="1" id="KW-0175">Coiled coil</keyword>
<feature type="coiled-coil region" evidence="1">
    <location>
        <begin position="71"/>
        <end position="122"/>
    </location>
</feature>
<dbReference type="GO" id="GO:0009267">
    <property type="term" value="P:cellular response to starvation"/>
    <property type="evidence" value="ECO:0007669"/>
    <property type="project" value="TreeGrafter"/>
</dbReference>
<dbReference type="PANTHER" id="PTHR13664">
    <property type="entry name" value="BECLIN 1-ASSOCIATED AUTOPHAGY-RELATED KEY REGULATOR"/>
    <property type="match status" value="1"/>
</dbReference>
<proteinExistence type="predicted"/>
<protein>
    <submittedName>
        <fullName evidence="3">Beclin 1-associated autophagy-related key regulator-like</fullName>
    </submittedName>
</protein>
<dbReference type="GO" id="GO:0035032">
    <property type="term" value="C:phosphatidylinositol 3-kinase complex, class III"/>
    <property type="evidence" value="ECO:0007669"/>
    <property type="project" value="TreeGrafter"/>
</dbReference>
<keyword evidence="2" id="KW-1185">Reference proteome</keyword>
<dbReference type="KEGG" id="hazt:108670311"/>
<accession>A0A8B7NIT9</accession>
<dbReference type="GO" id="GO:0097629">
    <property type="term" value="C:extrinsic component of omegasome membrane"/>
    <property type="evidence" value="ECO:0007669"/>
    <property type="project" value="TreeGrafter"/>
</dbReference>
<dbReference type="GO" id="GO:0000045">
    <property type="term" value="P:autophagosome assembly"/>
    <property type="evidence" value="ECO:0007669"/>
    <property type="project" value="TreeGrafter"/>
</dbReference>
<reference evidence="3" key="1">
    <citation type="submission" date="2025-08" db="UniProtKB">
        <authorList>
            <consortium name="RefSeq"/>
        </authorList>
    </citation>
    <scope>IDENTIFICATION</scope>
    <source>
        <tissue evidence="3">Whole organism</tissue>
    </source>
</reference>
<dbReference type="PANTHER" id="PTHR13664:SF0">
    <property type="entry name" value="BECLIN 1-ASSOCIATED AUTOPHAGY-RELATED KEY REGULATOR"/>
    <property type="match status" value="1"/>
</dbReference>
<dbReference type="GO" id="GO:0035014">
    <property type="term" value="F:phosphatidylinositol 3-kinase regulator activity"/>
    <property type="evidence" value="ECO:0007669"/>
    <property type="project" value="TreeGrafter"/>
</dbReference>
<dbReference type="CTD" id="22863"/>
<dbReference type="GO" id="GO:0043495">
    <property type="term" value="F:protein-membrane adaptor activity"/>
    <property type="evidence" value="ECO:0007669"/>
    <property type="project" value="TreeGrafter"/>
</dbReference>
<dbReference type="GO" id="GO:0000423">
    <property type="term" value="P:mitophagy"/>
    <property type="evidence" value="ECO:0007669"/>
    <property type="project" value="TreeGrafter"/>
</dbReference>
<evidence type="ECO:0000313" key="3">
    <source>
        <dbReference type="RefSeq" id="XP_018013261.1"/>
    </source>
</evidence>
<dbReference type="GO" id="GO:0005776">
    <property type="term" value="C:autophagosome"/>
    <property type="evidence" value="ECO:0007669"/>
    <property type="project" value="TreeGrafter"/>
</dbReference>
<dbReference type="Proteomes" id="UP000694843">
    <property type="component" value="Unplaced"/>
</dbReference>
<dbReference type="GO" id="GO:0016240">
    <property type="term" value="P:autophagosome membrane docking"/>
    <property type="evidence" value="ECO:0007669"/>
    <property type="project" value="TreeGrafter"/>
</dbReference>
<dbReference type="AlphaFoldDB" id="A0A8B7NIT9"/>
<sequence>MVQIISEMLSTASSMLNRDVRVRCPLCNAKSQVIYCVECLNSGTFCHSQYESDGERYMDICVNVFRIRGKMKLLEQKILELDQEKQRASLLMIQIEKQKKKNENMQNTAIELKRNNDLLHKKSQRTDSMIEHRHRINLRYRSSMAPAKEMLASTKKKASMHYKELQDISGRLKVHSCALIDDLLRFVFPLEYLGERHSGEGAGPLQLMMQAPEGSLWSIDDAYSFSLYSISKLLIPGSGSLLNFIPSDVHTSDEVVEATCPDWAVGRDQMPCRVLSITAALTHVTLLVNIIACLMQVVLPHHLSHAEFNDHDLTEEVLNFLLTKLSINVVVLATAVGVAPDSLSSLHCIVKNLVLVIKHLSHAKISPAVHLSEAAYRELHRGSGALTLRSYTRCKNFLPYLNSALHENTEQLLYDYHVVSSLDLDLAAT</sequence>
<dbReference type="RefSeq" id="XP_018013261.1">
    <property type="nucleotide sequence ID" value="XM_018157772.2"/>
</dbReference>
<dbReference type="GeneID" id="108670311"/>
<dbReference type="GO" id="GO:0097632">
    <property type="term" value="C:extrinsic component of phagophore assembly site membrane"/>
    <property type="evidence" value="ECO:0007669"/>
    <property type="project" value="TreeGrafter"/>
</dbReference>
<evidence type="ECO:0000256" key="1">
    <source>
        <dbReference type="SAM" id="Coils"/>
    </source>
</evidence>